<name>A4JVY2_BURVG</name>
<protein>
    <submittedName>
        <fullName evidence="1">Uncharacterized protein</fullName>
    </submittedName>
</protein>
<organism evidence="1 2">
    <name type="scientific">Burkholderia vietnamiensis (strain G4 / LMG 22486)</name>
    <name type="common">Burkholderia cepacia (strain R1808)</name>
    <dbReference type="NCBI Taxonomy" id="269482"/>
    <lineage>
        <taxon>Bacteria</taxon>
        <taxon>Pseudomonadati</taxon>
        <taxon>Pseudomonadota</taxon>
        <taxon>Betaproteobacteria</taxon>
        <taxon>Burkholderiales</taxon>
        <taxon>Burkholderiaceae</taxon>
        <taxon>Burkholderia</taxon>
        <taxon>Burkholderia cepacia complex</taxon>
    </lineage>
</organism>
<reference evidence="1 2" key="1">
    <citation type="submission" date="2007-03" db="EMBL/GenBank/DDBJ databases">
        <title>Complete sequence of plasmid pBVIE04 of Burkholderia vietnamiensis G4.</title>
        <authorList>
            <consortium name="US DOE Joint Genome Institute"/>
            <person name="Copeland A."/>
            <person name="Lucas S."/>
            <person name="Lapidus A."/>
            <person name="Barry K."/>
            <person name="Detter J.C."/>
            <person name="Glavina del Rio T."/>
            <person name="Hammon N."/>
            <person name="Israni S."/>
            <person name="Dalin E."/>
            <person name="Tice H."/>
            <person name="Pitluck S."/>
            <person name="Chain P."/>
            <person name="Malfatti S."/>
            <person name="Shin M."/>
            <person name="Vergez L."/>
            <person name="Schmutz J."/>
            <person name="Larimer F."/>
            <person name="Land M."/>
            <person name="Hauser L."/>
            <person name="Kyrpides N."/>
            <person name="Tiedje J."/>
            <person name="Richardson P."/>
        </authorList>
    </citation>
    <scope>NUCLEOTIDE SEQUENCE [LARGE SCALE GENOMIC DNA]</scope>
    <source>
        <strain evidence="2">G4 / LMG 22486</strain>
        <plasmid evidence="1 2">pBVIE04</plasmid>
    </source>
</reference>
<proteinExistence type="predicted"/>
<evidence type="ECO:0000313" key="2">
    <source>
        <dbReference type="Proteomes" id="UP000002287"/>
    </source>
</evidence>
<accession>A4JVY2</accession>
<geneLocation type="plasmid" evidence="1 2">
    <name>pBVIE04</name>
</geneLocation>
<dbReference type="HOGENOM" id="CLU_1913122_0_0_4"/>
<keyword evidence="1" id="KW-0614">Plasmid</keyword>
<dbReference type="EMBL" id="CP000620">
    <property type="protein sequence ID" value="ABO60435.1"/>
    <property type="molecule type" value="Genomic_DNA"/>
</dbReference>
<evidence type="ECO:0000313" key="1">
    <source>
        <dbReference type="EMBL" id="ABO60435.1"/>
    </source>
</evidence>
<gene>
    <name evidence="1" type="ordered locus">Bcep1808_7560</name>
</gene>
<dbReference type="AlphaFoldDB" id="A4JVY2"/>
<dbReference type="KEGG" id="bvi:Bcep1808_7560"/>
<sequence length="144" mass="16128">MGGDLRVLEQQGPLMNTKETDQTLEQLKSIASALETLASLRLVETFYSAEERQELLARRRKLYEDDAAAYAELQAAQDAQPDQGVGYEARVKKHGEQVVAEQFAPVRAALEKRRETLRAIERFEVAHPLIKRLSSYAPSIDSAA</sequence>
<dbReference type="Proteomes" id="UP000002287">
    <property type="component" value="Plasmid pBVIE04"/>
</dbReference>